<accession>A0ABP9ZUZ4</accession>
<dbReference type="RefSeq" id="WP_353292911.1">
    <property type="nucleotide sequence ID" value="NZ_BAABWH010000001.1"/>
</dbReference>
<dbReference type="Pfam" id="PF20027">
    <property type="entry name" value="DUF6435"/>
    <property type="match status" value="1"/>
</dbReference>
<organism evidence="1 2">
    <name type="scientific">Thalassolituus maritimus</name>
    <dbReference type="NCBI Taxonomy" id="484498"/>
    <lineage>
        <taxon>Bacteria</taxon>
        <taxon>Pseudomonadati</taxon>
        <taxon>Pseudomonadota</taxon>
        <taxon>Gammaproteobacteria</taxon>
        <taxon>Oceanospirillales</taxon>
        <taxon>Oceanospirillaceae</taxon>
        <taxon>Thalassolituus</taxon>
    </lineage>
</organism>
<evidence type="ECO:0000313" key="1">
    <source>
        <dbReference type="EMBL" id="GAA6143959.1"/>
    </source>
</evidence>
<name>A0ABP9ZUZ4_9GAMM</name>
<dbReference type="InterPro" id="IPR045493">
    <property type="entry name" value="DUF6435"/>
</dbReference>
<gene>
    <name evidence="1" type="ORF">NBRC116585_00760</name>
</gene>
<sequence>MFSFLKRNPVKKLEKQHAALLEQAMQAQRNGDIRTYSKLSTDADAVYKQIQEAQKAETNT</sequence>
<protein>
    <recommendedName>
        <fullName evidence="3">Lacal_2735 family protein</fullName>
    </recommendedName>
</protein>
<keyword evidence="2" id="KW-1185">Reference proteome</keyword>
<dbReference type="NCBIfam" id="NF033487">
    <property type="entry name" value="Lacal_2735_fam"/>
    <property type="match status" value="1"/>
</dbReference>
<dbReference type="Proteomes" id="UP001481413">
    <property type="component" value="Unassembled WGS sequence"/>
</dbReference>
<comment type="caution">
    <text evidence="1">The sequence shown here is derived from an EMBL/GenBank/DDBJ whole genome shotgun (WGS) entry which is preliminary data.</text>
</comment>
<dbReference type="EMBL" id="BAABWH010000001">
    <property type="protein sequence ID" value="GAA6143959.1"/>
    <property type="molecule type" value="Genomic_DNA"/>
</dbReference>
<evidence type="ECO:0000313" key="2">
    <source>
        <dbReference type="Proteomes" id="UP001481413"/>
    </source>
</evidence>
<evidence type="ECO:0008006" key="3">
    <source>
        <dbReference type="Google" id="ProtNLM"/>
    </source>
</evidence>
<reference evidence="1 2" key="1">
    <citation type="submission" date="2024-04" db="EMBL/GenBank/DDBJ databases">
        <title>Draft genome sequence of Thalassolituus maritimus NBRC 116585.</title>
        <authorList>
            <person name="Miyakawa T."/>
            <person name="Kusuya Y."/>
            <person name="Miura T."/>
        </authorList>
    </citation>
    <scope>NUCLEOTIDE SEQUENCE [LARGE SCALE GENOMIC DNA]</scope>
    <source>
        <strain evidence="1 2">5NW40-0001</strain>
    </source>
</reference>
<proteinExistence type="predicted"/>